<dbReference type="AlphaFoldDB" id="A0A414MAL4"/>
<feature type="domain" description="DUF3108" evidence="2">
    <location>
        <begin position="161"/>
        <end position="225"/>
    </location>
</feature>
<evidence type="ECO:0000313" key="3">
    <source>
        <dbReference type="EMBL" id="RHF08122.1"/>
    </source>
</evidence>
<name>A0A414MAL4_9BACE</name>
<feature type="signal peptide" evidence="1">
    <location>
        <begin position="1"/>
        <end position="21"/>
    </location>
</feature>
<protein>
    <recommendedName>
        <fullName evidence="2">DUF3108 domain-containing protein</fullName>
    </recommendedName>
</protein>
<gene>
    <name evidence="3" type="ORF">DW701_11145</name>
</gene>
<feature type="chain" id="PRO_5019273296" description="DUF3108 domain-containing protein" evidence="1">
    <location>
        <begin position="22"/>
        <end position="237"/>
    </location>
</feature>
<keyword evidence="1" id="KW-0732">Signal</keyword>
<dbReference type="EMBL" id="QSLA01000012">
    <property type="protein sequence ID" value="RHF08122.1"/>
    <property type="molecule type" value="Genomic_DNA"/>
</dbReference>
<evidence type="ECO:0000313" key="4">
    <source>
        <dbReference type="Proteomes" id="UP000283538"/>
    </source>
</evidence>
<dbReference type="Gene3D" id="2.40.360.20">
    <property type="match status" value="1"/>
</dbReference>
<evidence type="ECO:0000256" key="1">
    <source>
        <dbReference type="SAM" id="SignalP"/>
    </source>
</evidence>
<proteinExistence type="predicted"/>
<comment type="caution">
    <text evidence="3">The sequence shown here is derived from an EMBL/GenBank/DDBJ whole genome shotgun (WGS) entry which is preliminary data.</text>
</comment>
<dbReference type="Pfam" id="PF21347">
    <property type="entry name" value="DUF3108_like"/>
    <property type="match status" value="1"/>
</dbReference>
<dbReference type="InterPro" id="IPR049279">
    <property type="entry name" value="DUF3108-like"/>
</dbReference>
<sequence>MKQNIFTTLLFFLSINAPLNAQYYNSVSNRVLYYDVYNSTTDKTHRESSCIKQIVTRNDSLFIIQSDFFPPISEQIKDSTLLSRIVQANGNTIIFLKDEKTEINNLKQMVSAITKEDNIDSNKEIVTIGSIQVTINDGIKKGDKIQTDKFILRVGPVSLITTLDGECQGLDVVRTSAGEFNCIKISYKLKVKFLFFSETSRITEWYAKNIGLVKREEYNEKRKSKTIKTLIAIKNQL</sequence>
<organism evidence="3 4">
    <name type="scientific">Bacteroides eggerthii</name>
    <dbReference type="NCBI Taxonomy" id="28111"/>
    <lineage>
        <taxon>Bacteria</taxon>
        <taxon>Pseudomonadati</taxon>
        <taxon>Bacteroidota</taxon>
        <taxon>Bacteroidia</taxon>
        <taxon>Bacteroidales</taxon>
        <taxon>Bacteroidaceae</taxon>
        <taxon>Bacteroides</taxon>
    </lineage>
</organism>
<dbReference type="Proteomes" id="UP000283538">
    <property type="component" value="Unassembled WGS sequence"/>
</dbReference>
<reference evidence="3 4" key="1">
    <citation type="submission" date="2018-08" db="EMBL/GenBank/DDBJ databases">
        <title>A genome reference for cultivated species of the human gut microbiota.</title>
        <authorList>
            <person name="Zou Y."/>
            <person name="Xue W."/>
            <person name="Luo G."/>
        </authorList>
    </citation>
    <scope>NUCLEOTIDE SEQUENCE [LARGE SCALE GENOMIC DNA]</scope>
    <source>
        <strain evidence="3 4">AM26-26AC</strain>
    </source>
</reference>
<evidence type="ECO:0000259" key="2">
    <source>
        <dbReference type="Pfam" id="PF21347"/>
    </source>
</evidence>
<accession>A0A414MAL4</accession>
<dbReference type="RefSeq" id="WP_118226704.1">
    <property type="nucleotide sequence ID" value="NZ_JAQECU010000005.1"/>
</dbReference>